<comment type="caution">
    <text evidence="3">The sequence shown here is derived from an EMBL/GenBank/DDBJ whole genome shotgun (WGS) entry which is preliminary data.</text>
</comment>
<evidence type="ECO:0000313" key="3">
    <source>
        <dbReference type="EMBL" id="CAG8568189.1"/>
    </source>
</evidence>
<proteinExistence type="predicted"/>
<feature type="compositionally biased region" description="Polar residues" evidence="1">
    <location>
        <begin position="317"/>
        <end position="327"/>
    </location>
</feature>
<dbReference type="OrthoDB" id="2396407at2759"/>
<feature type="compositionally biased region" description="Polar residues" evidence="1">
    <location>
        <begin position="356"/>
        <end position="371"/>
    </location>
</feature>
<sequence>MAITINSLSFFQTIPTTVTANHLNGPLLISYGIVEVIISPSGLWGIFGGIQDNVYLAKRYVKDHWFTLLVMTTIDIAKISLSLTSRERMIRSCMGSDVNTGRLDSCMNVADFNIWAGIVIFGVQEVAMISLGLMTVLSVRQIEMKPKEKEKVPPGPVGQRSHDNLLEDVDPSMENQLSQPFVNRNSQLPGENRPPQQPAHRVSQFPREGHPNQPFVRRLSQMPPQAFPHRVSHLNHPPQPFIRRSSQLPSQQFPEVLDQNSSQLRRTSTSHNNNHASRLYYAEVNRPQSARMSGHLHPRGSTFHPHLTPTIPRMNPHNASAPHSQYLPNPPHTLQQQRHSQRSQLYQNQKPLYRRSMSQPQIRTPPLSSDESPPVPSQVMESEPIKRDKHASLRNSRSSPDISIERAAEEKENSDPILEHQQLSQEPAHDNELNPSPSPAAETTNKS</sequence>
<name>A0A9N9BJR6_9GLOM</name>
<feature type="compositionally biased region" description="Basic and acidic residues" evidence="1">
    <location>
        <begin position="403"/>
        <end position="418"/>
    </location>
</feature>
<dbReference type="AlphaFoldDB" id="A0A9N9BJR6"/>
<evidence type="ECO:0000256" key="2">
    <source>
        <dbReference type="SAM" id="Phobius"/>
    </source>
</evidence>
<evidence type="ECO:0000313" key="4">
    <source>
        <dbReference type="Proteomes" id="UP000789342"/>
    </source>
</evidence>
<gene>
    <name evidence="3" type="ORF">AMORRO_LOCUS6341</name>
</gene>
<dbReference type="Proteomes" id="UP000789342">
    <property type="component" value="Unassembled WGS sequence"/>
</dbReference>
<feature type="region of interest" description="Disordered" evidence="1">
    <location>
        <begin position="182"/>
        <end position="276"/>
    </location>
</feature>
<evidence type="ECO:0000256" key="1">
    <source>
        <dbReference type="SAM" id="MobiDB-lite"/>
    </source>
</evidence>
<feature type="region of interest" description="Disordered" evidence="1">
    <location>
        <begin position="289"/>
        <end position="344"/>
    </location>
</feature>
<feature type="transmembrane region" description="Helical" evidence="2">
    <location>
        <begin position="114"/>
        <end position="139"/>
    </location>
</feature>
<organism evidence="3 4">
    <name type="scientific">Acaulospora morrowiae</name>
    <dbReference type="NCBI Taxonomy" id="94023"/>
    <lineage>
        <taxon>Eukaryota</taxon>
        <taxon>Fungi</taxon>
        <taxon>Fungi incertae sedis</taxon>
        <taxon>Mucoromycota</taxon>
        <taxon>Glomeromycotina</taxon>
        <taxon>Glomeromycetes</taxon>
        <taxon>Diversisporales</taxon>
        <taxon>Acaulosporaceae</taxon>
        <taxon>Acaulospora</taxon>
    </lineage>
</organism>
<keyword evidence="2" id="KW-1133">Transmembrane helix</keyword>
<feature type="compositionally biased region" description="Low complexity" evidence="1">
    <location>
        <begin position="334"/>
        <end position="344"/>
    </location>
</feature>
<feature type="region of interest" description="Disordered" evidence="1">
    <location>
        <begin position="356"/>
        <end position="447"/>
    </location>
</feature>
<dbReference type="EMBL" id="CAJVPV010004175">
    <property type="protein sequence ID" value="CAG8568189.1"/>
    <property type="molecule type" value="Genomic_DNA"/>
</dbReference>
<accession>A0A9N9BJR6</accession>
<keyword evidence="2" id="KW-0812">Transmembrane</keyword>
<keyword evidence="4" id="KW-1185">Reference proteome</keyword>
<protein>
    <submittedName>
        <fullName evidence="3">7174_t:CDS:1</fullName>
    </submittedName>
</protein>
<feature type="compositionally biased region" description="Polar residues" evidence="1">
    <location>
        <begin position="244"/>
        <end position="276"/>
    </location>
</feature>
<reference evidence="3" key="1">
    <citation type="submission" date="2021-06" db="EMBL/GenBank/DDBJ databases">
        <authorList>
            <person name="Kallberg Y."/>
            <person name="Tangrot J."/>
            <person name="Rosling A."/>
        </authorList>
    </citation>
    <scope>NUCLEOTIDE SEQUENCE</scope>
    <source>
        <strain evidence="3">CL551</strain>
    </source>
</reference>
<keyword evidence="2" id="KW-0472">Membrane</keyword>